<proteinExistence type="predicted"/>
<keyword evidence="3" id="KW-1185">Reference proteome</keyword>
<protein>
    <submittedName>
        <fullName evidence="2">Uncharacterized protein</fullName>
    </submittedName>
</protein>
<accession>A0A9X1LMU5</accession>
<evidence type="ECO:0000313" key="2">
    <source>
        <dbReference type="EMBL" id="MCC2028569.1"/>
    </source>
</evidence>
<dbReference type="AlphaFoldDB" id="A0A9X1LMU5"/>
<dbReference type="EMBL" id="JAGTTM010000001">
    <property type="protein sequence ID" value="MCC2028569.1"/>
    <property type="molecule type" value="Genomic_DNA"/>
</dbReference>
<sequence length="83" mass="8521">MIALGVAVIAWAALILVMMARMPSRSVLRVVMVVNLLAAAVIAAVSGVAATVLVVLAILAIAVDVALFAGSQFIALRRLRPVA</sequence>
<keyword evidence="1" id="KW-0472">Membrane</keyword>
<gene>
    <name evidence="2" type="ORF">KEC56_03350</name>
</gene>
<organism evidence="2 3">
    <name type="scientific">Microbacterium tenebrionis</name>
    <dbReference type="NCBI Taxonomy" id="2830665"/>
    <lineage>
        <taxon>Bacteria</taxon>
        <taxon>Bacillati</taxon>
        <taxon>Actinomycetota</taxon>
        <taxon>Actinomycetes</taxon>
        <taxon>Micrococcales</taxon>
        <taxon>Microbacteriaceae</taxon>
        <taxon>Microbacterium</taxon>
    </lineage>
</organism>
<reference evidence="2" key="1">
    <citation type="submission" date="2021-04" db="EMBL/GenBank/DDBJ databases">
        <title>Microbacterium tenobrionis sp. nov. and Microbacterium allomyrinae sp. nov., isolated from larvae of Tenobrio molitor and Allomyrina dichotoma, respectively.</title>
        <authorList>
            <person name="Lee S.D."/>
        </authorList>
    </citation>
    <scope>NUCLEOTIDE SEQUENCE</scope>
    <source>
        <strain evidence="2">YMB-B2</strain>
    </source>
</reference>
<comment type="caution">
    <text evidence="2">The sequence shown here is derived from an EMBL/GenBank/DDBJ whole genome shotgun (WGS) entry which is preliminary data.</text>
</comment>
<feature type="transmembrane region" description="Helical" evidence="1">
    <location>
        <begin position="39"/>
        <end position="70"/>
    </location>
</feature>
<keyword evidence="1" id="KW-0812">Transmembrane</keyword>
<name>A0A9X1LMU5_9MICO</name>
<evidence type="ECO:0000313" key="3">
    <source>
        <dbReference type="Proteomes" id="UP001139289"/>
    </source>
</evidence>
<evidence type="ECO:0000256" key="1">
    <source>
        <dbReference type="SAM" id="Phobius"/>
    </source>
</evidence>
<dbReference type="Proteomes" id="UP001139289">
    <property type="component" value="Unassembled WGS sequence"/>
</dbReference>
<keyword evidence="1" id="KW-1133">Transmembrane helix</keyword>